<keyword evidence="1" id="KW-1133">Transmembrane helix</keyword>
<dbReference type="RefSeq" id="WP_039578846.1">
    <property type="nucleotide sequence ID" value="NZ_CP009122.1"/>
</dbReference>
<name>A0A0A7PMJ4_9SPHN</name>
<feature type="transmembrane region" description="Helical" evidence="1">
    <location>
        <begin position="131"/>
        <end position="150"/>
    </location>
</feature>
<dbReference type="OrthoDB" id="9151006at2"/>
<proteinExistence type="predicted"/>
<organism evidence="2 3">
    <name type="scientific">Sphingopyxis fribergensis</name>
    <dbReference type="NCBI Taxonomy" id="1515612"/>
    <lineage>
        <taxon>Bacteria</taxon>
        <taxon>Pseudomonadati</taxon>
        <taxon>Pseudomonadota</taxon>
        <taxon>Alphaproteobacteria</taxon>
        <taxon>Sphingomonadales</taxon>
        <taxon>Sphingomonadaceae</taxon>
        <taxon>Sphingopyxis</taxon>
    </lineage>
</organism>
<evidence type="ECO:0000313" key="3">
    <source>
        <dbReference type="Proteomes" id="UP000030907"/>
    </source>
</evidence>
<dbReference type="STRING" id="1515612.SKP52_22385"/>
<reference evidence="2 3" key="1">
    <citation type="journal article" date="2015" name="Int. J. Syst. Evol. Microbiol.">
        <title>Description of Sphingopyxis fribergensis sp. nov. - a soil bacterium with the ability to degrade styrene and phenylacetic acid.</title>
        <authorList>
            <person name="Oelschlagel M."/>
            <person name="Ruckert C."/>
            <person name="Kalinowski J."/>
            <person name="Schmidt G."/>
            <person name="Schlomann M."/>
            <person name="Tischler D."/>
        </authorList>
    </citation>
    <scope>NUCLEOTIDE SEQUENCE [LARGE SCALE GENOMIC DNA]</scope>
    <source>
        <strain evidence="2 3">Kp5.2</strain>
    </source>
</reference>
<evidence type="ECO:0000256" key="1">
    <source>
        <dbReference type="SAM" id="Phobius"/>
    </source>
</evidence>
<evidence type="ECO:0008006" key="4">
    <source>
        <dbReference type="Google" id="ProtNLM"/>
    </source>
</evidence>
<dbReference type="HOGENOM" id="CLU_365898_0_0_5"/>
<protein>
    <recommendedName>
        <fullName evidence="4">DUF2254 domain-containing protein</fullName>
    </recommendedName>
</protein>
<keyword evidence="3" id="KW-1185">Reference proteome</keyword>
<dbReference type="AlphaFoldDB" id="A0A0A7PMJ4"/>
<keyword evidence="1" id="KW-0472">Membrane</keyword>
<gene>
    <name evidence="2" type="ORF">SKP52_22385</name>
</gene>
<dbReference type="EMBL" id="CP009122">
    <property type="protein sequence ID" value="AJA11326.1"/>
    <property type="molecule type" value="Genomic_DNA"/>
</dbReference>
<dbReference type="KEGG" id="sphk:SKP52_22385"/>
<feature type="transmembrane region" description="Helical" evidence="1">
    <location>
        <begin position="156"/>
        <end position="176"/>
    </location>
</feature>
<evidence type="ECO:0000313" key="2">
    <source>
        <dbReference type="EMBL" id="AJA11326.1"/>
    </source>
</evidence>
<keyword evidence="1" id="KW-0812">Transmembrane</keyword>
<feature type="transmembrane region" description="Helical" evidence="1">
    <location>
        <begin position="48"/>
        <end position="68"/>
    </location>
</feature>
<sequence length="761" mass="83237">MKGLISTLWSQLDIRSAGWPERLRAILVGLTIRAGSQLSQKVRRRRRAIEPFVWTFVFGGAALIADAFQTLVGPRLGEPGLKTLSDVVIAIGGAMIGATTIVASFILFAMQVNVERLPYRLFYRFSSDGRLLRSFAAAFLLSIGLVSLAFANDPNYSGHIILAGLVALALILRLLFHAYRRSLRLVDPVSQLDMLVENSARDIRRWSRRFDWLTPLIKAEENKVGWRRGEPELDVRRAAIMNTNKGWDISVRKTIAQAIAFSRQAAERGDLEVSAAALSSVVQLNRSYIAAKGRTFQARAIMIDNPMVTDGTVNATLEELRRVRAAAISRADEPHLEQLYDTHLALIETYLEIEYPGIGRSPSHALLAAGYLERSVEAALPTTLIDTVMQGVRTLSEAAKRLIAKGHSAEAAGIAGKIGMIGVTGALKRDALPISITAMEQLAKLQLALLFAEDANSGYAARQVRDAAFTAATAMLALPDLPIASSQSRAIAPYFSSTEFQSLRSDLTTLVNSLQELNAGSALGERFSHNLAEWAEQLYEGVRKLLKSAVDQRSQVTLDIIFWICGISELLIAASRAPSASDHSRKELEEAAHWLFSSLTFIPRDKETAQWVEAFSFIDQLFEFAAMANNREWDEGLDAAFDLLLRWGFEAGGKLTGWDTLQSALTAAGALTLLVDPSLRVRLLARVPAAAASNKAPSPEILARTARGLRVRAAALRTREFEVDAVNQVLASDIPAARAILREMADLLSPEAPDDIGAEPY</sequence>
<accession>A0A0A7PMJ4</accession>
<feature type="transmembrane region" description="Helical" evidence="1">
    <location>
        <begin position="88"/>
        <end position="110"/>
    </location>
</feature>
<dbReference type="Proteomes" id="UP000030907">
    <property type="component" value="Chromosome"/>
</dbReference>